<dbReference type="AlphaFoldDB" id="A0A286GDM3"/>
<feature type="domain" description="EAL" evidence="3">
    <location>
        <begin position="420"/>
        <end position="673"/>
    </location>
</feature>
<feature type="domain" description="PAC" evidence="2">
    <location>
        <begin position="66"/>
        <end position="117"/>
    </location>
</feature>
<reference evidence="5 6" key="1">
    <citation type="submission" date="2017-09" db="EMBL/GenBank/DDBJ databases">
        <authorList>
            <person name="Ehlers B."/>
            <person name="Leendertz F.H."/>
        </authorList>
    </citation>
    <scope>NUCLEOTIDE SEQUENCE [LARGE SCALE GENOMIC DNA]</scope>
    <source>
        <strain evidence="5 6">USBA 140</strain>
    </source>
</reference>
<evidence type="ECO:0000259" key="4">
    <source>
        <dbReference type="PROSITE" id="PS50887"/>
    </source>
</evidence>
<dbReference type="CDD" id="cd00130">
    <property type="entry name" value="PAS"/>
    <property type="match status" value="2"/>
</dbReference>
<evidence type="ECO:0000259" key="1">
    <source>
        <dbReference type="PROSITE" id="PS50112"/>
    </source>
</evidence>
<dbReference type="Gene3D" id="3.30.450.20">
    <property type="entry name" value="PAS domain"/>
    <property type="match status" value="2"/>
</dbReference>
<dbReference type="CDD" id="cd01949">
    <property type="entry name" value="GGDEF"/>
    <property type="match status" value="1"/>
</dbReference>
<dbReference type="Pfam" id="PF08447">
    <property type="entry name" value="PAS_3"/>
    <property type="match status" value="1"/>
</dbReference>
<dbReference type="InterPro" id="IPR000014">
    <property type="entry name" value="PAS"/>
</dbReference>
<dbReference type="InterPro" id="IPR035965">
    <property type="entry name" value="PAS-like_dom_sf"/>
</dbReference>
<dbReference type="GO" id="GO:0003824">
    <property type="term" value="F:catalytic activity"/>
    <property type="evidence" value="ECO:0007669"/>
    <property type="project" value="UniProtKB-ARBA"/>
</dbReference>
<dbReference type="InterPro" id="IPR029787">
    <property type="entry name" value="Nucleotide_cyclase"/>
</dbReference>
<feature type="domain" description="PAC" evidence="2">
    <location>
        <begin position="193"/>
        <end position="245"/>
    </location>
</feature>
<dbReference type="Gene3D" id="3.30.70.270">
    <property type="match status" value="1"/>
</dbReference>
<gene>
    <name evidence="5" type="ORF">SAMN05421508_103121</name>
</gene>
<dbReference type="SMART" id="SM00052">
    <property type="entry name" value="EAL"/>
    <property type="match status" value="1"/>
</dbReference>
<dbReference type="PANTHER" id="PTHR44757:SF2">
    <property type="entry name" value="BIOFILM ARCHITECTURE MAINTENANCE PROTEIN MBAA"/>
    <property type="match status" value="1"/>
</dbReference>
<dbReference type="Gene3D" id="2.10.70.100">
    <property type="match status" value="1"/>
</dbReference>
<dbReference type="Gene3D" id="3.20.20.450">
    <property type="entry name" value="EAL domain"/>
    <property type="match status" value="1"/>
</dbReference>
<sequence length="682" mass="73345">MAVDQAAMLSVQEPDGTIVVVNDRFCRATGFAREELVGLSYRDMLGQEGEPACAEIAAALRAGHIWRGTLRQRRKDGGPFWTEAVVHPFLAGGRLRRVVTVQRDISRVMQTENALNAALDQLDEVQTLAHVGSWEWDPATDVLNCSRETLRIYGLPETDGMVPFGDVVGRMHPDDRAFVLRAVAAIKADGVARNVEFRIVLDDGTVRNVAVGAKGARRGDGSVAVLSGTTQDITQRLAADRDLKRQALRDPLTGLFNRRVVDLRLEEAIGRADQTGGTVGVLFLDVDGFKDVNDRHGHGAADGLLRQMATRLQQVVRATDVVARVGGDEFVVVLDGLKGPEAAVTVAETLRRRLQEPCDLPGQRSQTASVSIGVAVYPGHGRTADQLVRCADLAMYRVKDAGRNGVRVFEPEWGTRSNRRLALLEALDGALASGEFTVHYQPQVCLTTDRIVSVEALLRWNPPCHGAVSPAEFVPLLEETGAIVPVGRWVLGKACRDVAGWVARGAPVRVAVNVSYAQILHGDLVPALEMALADSGIDPALIELELTESMFGQEIAPVAQALDACRAMGVSIAVDDFGIGYSSLGHLKRFPVNVLKVDKVFTEEIHRKDRDAALVGAMVTLARSLGLRVVAEGIEVAEAVEVCRVLGCDLAQGYFFSRPLPAADVEALLRQDAAAAGAGSAA</sequence>
<dbReference type="InterPro" id="IPR035919">
    <property type="entry name" value="EAL_sf"/>
</dbReference>
<dbReference type="InterPro" id="IPR000700">
    <property type="entry name" value="PAS-assoc_C"/>
</dbReference>
<proteinExistence type="predicted"/>
<dbReference type="InterPro" id="IPR043128">
    <property type="entry name" value="Rev_trsase/Diguanyl_cyclase"/>
</dbReference>
<dbReference type="EMBL" id="OCNJ01000003">
    <property type="protein sequence ID" value="SOD93592.1"/>
    <property type="molecule type" value="Genomic_DNA"/>
</dbReference>
<dbReference type="FunFam" id="3.30.70.270:FF:000001">
    <property type="entry name" value="Diguanylate cyclase domain protein"/>
    <property type="match status" value="1"/>
</dbReference>
<dbReference type="InterPro" id="IPR052155">
    <property type="entry name" value="Biofilm_reg_signaling"/>
</dbReference>
<name>A0A286GDM3_9PROT</name>
<feature type="domain" description="GGDEF" evidence="4">
    <location>
        <begin position="277"/>
        <end position="411"/>
    </location>
</feature>
<protein>
    <submittedName>
        <fullName evidence="5">PAS domain S-box-containing protein/diguanylate cyclase (GGDEF) domain-containing protein</fullName>
    </submittedName>
</protein>
<dbReference type="Pfam" id="PF00990">
    <property type="entry name" value="GGDEF"/>
    <property type="match status" value="1"/>
</dbReference>
<dbReference type="SMART" id="SM00091">
    <property type="entry name" value="PAS"/>
    <property type="match status" value="2"/>
</dbReference>
<dbReference type="PROSITE" id="PS50887">
    <property type="entry name" value="GGDEF"/>
    <property type="match status" value="1"/>
</dbReference>
<evidence type="ECO:0000259" key="3">
    <source>
        <dbReference type="PROSITE" id="PS50883"/>
    </source>
</evidence>
<dbReference type="SUPFAM" id="SSF55073">
    <property type="entry name" value="Nucleotide cyclase"/>
    <property type="match status" value="1"/>
</dbReference>
<dbReference type="SMART" id="SM00086">
    <property type="entry name" value="PAC"/>
    <property type="match status" value="2"/>
</dbReference>
<dbReference type="InterPro" id="IPR001610">
    <property type="entry name" value="PAC"/>
</dbReference>
<dbReference type="Pfam" id="PF13426">
    <property type="entry name" value="PAS_9"/>
    <property type="match status" value="1"/>
</dbReference>
<feature type="domain" description="PAS" evidence="1">
    <location>
        <begin position="13"/>
        <end position="38"/>
    </location>
</feature>
<evidence type="ECO:0000313" key="5">
    <source>
        <dbReference type="EMBL" id="SOD93592.1"/>
    </source>
</evidence>
<evidence type="ECO:0000259" key="2">
    <source>
        <dbReference type="PROSITE" id="PS50113"/>
    </source>
</evidence>
<dbReference type="Pfam" id="PF00563">
    <property type="entry name" value="EAL"/>
    <property type="match status" value="1"/>
</dbReference>
<dbReference type="SUPFAM" id="SSF55785">
    <property type="entry name" value="PYP-like sensor domain (PAS domain)"/>
    <property type="match status" value="2"/>
</dbReference>
<accession>A0A286GDM3</accession>
<dbReference type="NCBIfam" id="TIGR00254">
    <property type="entry name" value="GGDEF"/>
    <property type="match status" value="1"/>
</dbReference>
<dbReference type="CDD" id="cd01948">
    <property type="entry name" value="EAL"/>
    <property type="match status" value="1"/>
</dbReference>
<dbReference type="NCBIfam" id="TIGR00229">
    <property type="entry name" value="sensory_box"/>
    <property type="match status" value="1"/>
</dbReference>
<dbReference type="PANTHER" id="PTHR44757">
    <property type="entry name" value="DIGUANYLATE CYCLASE DGCP"/>
    <property type="match status" value="1"/>
</dbReference>
<dbReference type="InterPro" id="IPR013655">
    <property type="entry name" value="PAS_fold_3"/>
</dbReference>
<dbReference type="PROSITE" id="PS50113">
    <property type="entry name" value="PAC"/>
    <property type="match status" value="2"/>
</dbReference>
<dbReference type="PROSITE" id="PS50112">
    <property type="entry name" value="PAS"/>
    <property type="match status" value="1"/>
</dbReference>
<dbReference type="SMART" id="SM00267">
    <property type="entry name" value="GGDEF"/>
    <property type="match status" value="1"/>
</dbReference>
<keyword evidence="6" id="KW-1185">Reference proteome</keyword>
<dbReference type="SUPFAM" id="SSF141868">
    <property type="entry name" value="EAL domain-like"/>
    <property type="match status" value="1"/>
</dbReference>
<evidence type="ECO:0000313" key="6">
    <source>
        <dbReference type="Proteomes" id="UP000219621"/>
    </source>
</evidence>
<dbReference type="PROSITE" id="PS50883">
    <property type="entry name" value="EAL"/>
    <property type="match status" value="1"/>
</dbReference>
<dbReference type="Proteomes" id="UP000219621">
    <property type="component" value="Unassembled WGS sequence"/>
</dbReference>
<dbReference type="InterPro" id="IPR001633">
    <property type="entry name" value="EAL_dom"/>
</dbReference>
<organism evidence="5 6">
    <name type="scientific">Caenispirillum bisanense</name>
    <dbReference type="NCBI Taxonomy" id="414052"/>
    <lineage>
        <taxon>Bacteria</taxon>
        <taxon>Pseudomonadati</taxon>
        <taxon>Pseudomonadota</taxon>
        <taxon>Alphaproteobacteria</taxon>
        <taxon>Rhodospirillales</taxon>
        <taxon>Novispirillaceae</taxon>
        <taxon>Caenispirillum</taxon>
    </lineage>
</organism>
<dbReference type="InterPro" id="IPR000160">
    <property type="entry name" value="GGDEF_dom"/>
</dbReference>